<accession>A0A2Y9LG87</accession>
<feature type="region of interest" description="Disordered" evidence="1">
    <location>
        <begin position="513"/>
        <end position="547"/>
    </location>
</feature>
<protein>
    <submittedName>
        <fullName evidence="3">Uncharacterized protein C19orf57 homolog isoform X1</fullName>
    </submittedName>
</protein>
<dbReference type="PANTHER" id="PTHR14583">
    <property type="entry name" value="UNCHARACTERIZED PROTEIN C19ORF57 FAMILY MEMBER"/>
    <property type="match status" value="1"/>
</dbReference>
<feature type="region of interest" description="Disordered" evidence="1">
    <location>
        <begin position="357"/>
        <end position="376"/>
    </location>
</feature>
<feature type="compositionally biased region" description="Polar residues" evidence="1">
    <location>
        <begin position="591"/>
        <end position="600"/>
    </location>
</feature>
<keyword evidence="2" id="KW-1185">Reference proteome</keyword>
<dbReference type="KEGG" id="elk:111162458"/>
<reference evidence="3" key="1">
    <citation type="submission" date="2025-08" db="UniProtKB">
        <authorList>
            <consortium name="RefSeq"/>
        </authorList>
    </citation>
    <scope>IDENTIFICATION</scope>
    <source>
        <tissue evidence="3">Blood</tissue>
    </source>
</reference>
<dbReference type="InterPro" id="IPR031441">
    <property type="entry name" value="Brme1"/>
</dbReference>
<feature type="compositionally biased region" description="Basic and acidic residues" evidence="1">
    <location>
        <begin position="171"/>
        <end position="182"/>
    </location>
</feature>
<dbReference type="STRING" id="391180.A0A2Y9LG87"/>
<feature type="region of interest" description="Disordered" evidence="1">
    <location>
        <begin position="573"/>
        <end position="617"/>
    </location>
</feature>
<organism evidence="2 3">
    <name type="scientific">Enhydra lutris kenyoni</name>
    <name type="common">northern sea otter</name>
    <dbReference type="NCBI Taxonomy" id="391180"/>
    <lineage>
        <taxon>Eukaryota</taxon>
        <taxon>Metazoa</taxon>
        <taxon>Chordata</taxon>
        <taxon>Craniata</taxon>
        <taxon>Vertebrata</taxon>
        <taxon>Euteleostomi</taxon>
        <taxon>Mammalia</taxon>
        <taxon>Eutheria</taxon>
        <taxon>Laurasiatheria</taxon>
        <taxon>Carnivora</taxon>
        <taxon>Caniformia</taxon>
        <taxon>Musteloidea</taxon>
        <taxon>Mustelidae</taxon>
        <taxon>Lutrinae</taxon>
        <taxon>Enhydra</taxon>
    </lineage>
</organism>
<evidence type="ECO:0000313" key="2">
    <source>
        <dbReference type="Proteomes" id="UP000248482"/>
    </source>
</evidence>
<proteinExistence type="predicted"/>
<feature type="region of interest" description="Disordered" evidence="1">
    <location>
        <begin position="1"/>
        <end position="329"/>
    </location>
</feature>
<dbReference type="Pfam" id="PF15710">
    <property type="entry name" value="Brme1"/>
    <property type="match status" value="2"/>
</dbReference>
<dbReference type="RefSeq" id="XP_022382599.1">
    <property type="nucleotide sequence ID" value="XM_022526891.1"/>
</dbReference>
<dbReference type="Proteomes" id="UP000248482">
    <property type="component" value="Unplaced"/>
</dbReference>
<dbReference type="PANTHER" id="PTHR14583:SF0">
    <property type="entry name" value="BREAK REPAIR MEIOTIC RECOMBINASE RECRUITMENT FACTOR 1"/>
    <property type="match status" value="1"/>
</dbReference>
<feature type="compositionally biased region" description="Polar residues" evidence="1">
    <location>
        <begin position="133"/>
        <end position="147"/>
    </location>
</feature>
<dbReference type="CTD" id="79173"/>
<feature type="compositionally biased region" description="Polar residues" evidence="1">
    <location>
        <begin position="319"/>
        <end position="329"/>
    </location>
</feature>
<gene>
    <name evidence="3" type="primary">LOC111162458</name>
</gene>
<dbReference type="OrthoDB" id="9940137at2759"/>
<dbReference type="GO" id="GO:1990918">
    <property type="term" value="P:double-strand break repair involved in meiotic recombination"/>
    <property type="evidence" value="ECO:0007669"/>
    <property type="project" value="InterPro"/>
</dbReference>
<evidence type="ECO:0000313" key="3">
    <source>
        <dbReference type="RefSeq" id="XP_022382599.1"/>
    </source>
</evidence>
<sequence>MSKRKKLRTSGGEGVRPPKAPKNPRLGDSDRPPQNSEWGSLCLPEESESTSEPVPSTEQKTEEPVQTASSSHDEEAGAPSRLLGQPEKEPVPSPLSQNPARRFVPQFAKPRKTVTGQAEPREEDLWDGAPKISQETPPEPSAQQARSQPWEESLGLAPWEARELSAQTQRDSTHPEHRDRKPMTHVPGSGNPQPSASIDASPEWGTVPLASKRASQDHVLEQVTNTPEGESREGCWVLGYHGQKGPRLSGGAAEKESEQGALQKASPRGGVGADLPEGHQEEGDSVVGPITQGPEPRSAAQGLPDTLDITSETGREAEQSCSSPRHSSLGTVVIKDLSTHPTEPEQRALEVIGPDEQANTRAPTCPSGKAPDRGCSGTLLSGTPLTGGTGHRGEAGWEDKLPGNILGGPAACLALGHRIREPTIGADFSLLASEMGPSINQTKVPGLDREGLGGVCALPLLLQSTGKKAVELGRQSPEQDLEGFNLSLGAFAPPVHREAVGGPSQETRACQDSIDVPADPTGWHEPPPGSADQAVLGESPAMEPDFLPDSQIRNALEAPDFEASPEQILQDEQEAVPRLSRQEQSHRPTRISPTESTGSAGDTRLFPPGSRLASCWPGTSPHADGRLLTELQLRTCVRIKGCEAARMEDATDTVLGLVVELSHLNRLIMSTHRDLEALKRLSYRKAKARLAGKALAPYTSKGAGNLPPGERSWRDL</sequence>
<name>A0A2Y9LG87_ENHLU</name>
<dbReference type="GeneID" id="111162458"/>
<dbReference type="AlphaFoldDB" id="A0A2Y9LG87"/>
<evidence type="ECO:0000256" key="1">
    <source>
        <dbReference type="SAM" id="MobiDB-lite"/>
    </source>
</evidence>